<dbReference type="InterPro" id="IPR013103">
    <property type="entry name" value="RVT_2"/>
</dbReference>
<evidence type="ECO:0000259" key="2">
    <source>
        <dbReference type="Pfam" id="PF07727"/>
    </source>
</evidence>
<dbReference type="Gene3D" id="3.30.70.330">
    <property type="match status" value="1"/>
</dbReference>
<dbReference type="AlphaFoldDB" id="A0A6L2L976"/>
<keyword evidence="4" id="KW-0548">Nucleotidyltransferase</keyword>
<evidence type="ECO:0000259" key="3">
    <source>
        <dbReference type="Pfam" id="PF13966"/>
    </source>
</evidence>
<dbReference type="PANTHER" id="PTHR33116">
    <property type="entry name" value="REVERSE TRANSCRIPTASE ZINC-BINDING DOMAIN-CONTAINING PROTEIN-RELATED-RELATED"/>
    <property type="match status" value="1"/>
</dbReference>
<sequence length="1145" mass="130818">MSNLPDRFGARDLWNTCQPYGHVVDTYIPDRKTKAGKQFGFVCFIKIHEVDRLVNSMCTIWVGRYKLHANVARFQRAPKSKLSSMTKDYGKTPVNSERGMDSDGRKGVSNSFAQAVRDEVSLHLLGKVKEFVSLNNLKVVLAKEGYENINLKYMGGFWVMIVFQDEDTMNKFQSSIAVGSWFSQIIQAHHEFIVEERFMWVEIEVPGSEPDFEDESDETSDDGLFDGEDPEGEESLHNDLDSERSVEEVPETCFDDVIGNQNVNDISGRQSEVHYDDPFGIYAVLNKEKEKCNNDNNDEGSLVYPPGFTPNVEGGGSSAPDDNVEENSRNLEPVIRTNVEQQDIEKNGGQSVNNESNCSGHFKKSSAPRKGGSILNLIDDLVKVGQTMGFNMSGCLAQSAKKDWVKELCVSHKVNFVTLQETKIESIDLWCINKCWGNLAFDYAYSEAVGNSGRILSIWNPNMFIKLNETILDYFTIVRGIREIQLEREFTNRISFDQNEFLEGEVSNKEIKETVWDYGIDKACGPDGFTFGFYRRYWSVIEKDIVAAIRWFFETGKIPKGGLQINMSKSNMLGIFVEMNKLKQAAAKIGCSILKNPFRYLGARVGDPMSHINAWKEITDGMGSRLSKWKVKTLLIGGRLTLLKYVLGAIPIYHMSIFKVPMKVLQSMEAIRARFFNGADINSRKTCWVSWKKVLNSKEMGGLGVSSMFALNRALLFKWVWSFVSYKNSIWARVIKALHSEDGKMGTSFSSSYPSVWLSILQEVESLKYKGMDLSQFIIPILGNGMSTSFWDVPRCSELAFKKLAPRIYALESMKDIMEGVSLSQSKDRWSWNLNGTGDFSVSSVREYIDDHLLPSGAKKTRWTTEVPIKINVHAWKVSYDGLATRFNLSRRGMEIDSINFPLCDGHAESTSHLFFSCKVACDAMRLVTRWWDLEFTDVHSYEEWVEWEIGKSTIIDDKVVQDQRQREDYDERQDQTKEEELVDLLSGCKPLGYKWIFKKKRKDDGTVDKYKAKLVIKGFRQREGLDYFDTYSLVMRITSIRMILVVAALRNLEFHQIDVKMAFLNRDLEEEIYMNQPEGFMAPGLESKVCRLVKSLYDLRKAPKQTSKFIISCKNMNSKLLSQQHYKDNILERFNMGDSGIARF</sequence>
<dbReference type="GO" id="GO:0003964">
    <property type="term" value="F:RNA-directed DNA polymerase activity"/>
    <property type="evidence" value="ECO:0007669"/>
    <property type="project" value="UniProtKB-KW"/>
</dbReference>
<organism evidence="4">
    <name type="scientific">Tanacetum cinerariifolium</name>
    <name type="common">Dalmatian daisy</name>
    <name type="synonym">Chrysanthemum cinerariifolium</name>
    <dbReference type="NCBI Taxonomy" id="118510"/>
    <lineage>
        <taxon>Eukaryota</taxon>
        <taxon>Viridiplantae</taxon>
        <taxon>Streptophyta</taxon>
        <taxon>Embryophyta</taxon>
        <taxon>Tracheophyta</taxon>
        <taxon>Spermatophyta</taxon>
        <taxon>Magnoliopsida</taxon>
        <taxon>eudicotyledons</taxon>
        <taxon>Gunneridae</taxon>
        <taxon>Pentapetalae</taxon>
        <taxon>asterids</taxon>
        <taxon>campanulids</taxon>
        <taxon>Asterales</taxon>
        <taxon>Asteraceae</taxon>
        <taxon>Asteroideae</taxon>
        <taxon>Anthemideae</taxon>
        <taxon>Anthemidinae</taxon>
        <taxon>Tanacetum</taxon>
    </lineage>
</organism>
<evidence type="ECO:0000313" key="4">
    <source>
        <dbReference type="EMBL" id="GEU57182.1"/>
    </source>
</evidence>
<feature type="compositionally biased region" description="Acidic residues" evidence="1">
    <location>
        <begin position="210"/>
        <end position="233"/>
    </location>
</feature>
<dbReference type="Pfam" id="PF07727">
    <property type="entry name" value="RVT_2"/>
    <property type="match status" value="1"/>
</dbReference>
<feature type="region of interest" description="Disordered" evidence="1">
    <location>
        <begin position="347"/>
        <end position="368"/>
    </location>
</feature>
<accession>A0A6L2L976</accession>
<dbReference type="CDD" id="cd00590">
    <property type="entry name" value="RRM_SF"/>
    <property type="match status" value="1"/>
</dbReference>
<feature type="region of interest" description="Disordered" evidence="1">
    <location>
        <begin position="83"/>
        <end position="105"/>
    </location>
</feature>
<feature type="compositionally biased region" description="Polar residues" evidence="1">
    <location>
        <begin position="348"/>
        <end position="359"/>
    </location>
</feature>
<dbReference type="Pfam" id="PF13966">
    <property type="entry name" value="zf-RVT"/>
    <property type="match status" value="1"/>
</dbReference>
<dbReference type="InterPro" id="IPR026960">
    <property type="entry name" value="RVT-Znf"/>
</dbReference>
<dbReference type="InterPro" id="IPR012677">
    <property type="entry name" value="Nucleotide-bd_a/b_plait_sf"/>
</dbReference>
<proteinExistence type="predicted"/>
<reference evidence="4" key="1">
    <citation type="journal article" date="2019" name="Sci. Rep.">
        <title>Draft genome of Tanacetum cinerariifolium, the natural source of mosquito coil.</title>
        <authorList>
            <person name="Yamashiro T."/>
            <person name="Shiraishi A."/>
            <person name="Satake H."/>
            <person name="Nakayama K."/>
        </authorList>
    </citation>
    <scope>NUCLEOTIDE SEQUENCE</scope>
</reference>
<protein>
    <submittedName>
        <fullName evidence="4">RNA-directed DNA polymerase, eukaryota, reverse transcriptase zinc-binding domain protein</fullName>
    </submittedName>
</protein>
<feature type="domain" description="Reverse transcriptase Ty1/copia-type" evidence="2">
    <location>
        <begin position="981"/>
        <end position="1110"/>
    </location>
</feature>
<dbReference type="GO" id="GO:0003676">
    <property type="term" value="F:nucleic acid binding"/>
    <property type="evidence" value="ECO:0007669"/>
    <property type="project" value="InterPro"/>
</dbReference>
<dbReference type="EMBL" id="BKCJ010003787">
    <property type="protein sequence ID" value="GEU57182.1"/>
    <property type="molecule type" value="Genomic_DNA"/>
</dbReference>
<feature type="region of interest" description="Disordered" evidence="1">
    <location>
        <begin position="208"/>
        <end position="248"/>
    </location>
</feature>
<keyword evidence="4" id="KW-0695">RNA-directed DNA polymerase</keyword>
<dbReference type="InterPro" id="IPR035979">
    <property type="entry name" value="RBD_domain_sf"/>
</dbReference>
<gene>
    <name evidence="4" type="ORF">Tci_029160</name>
</gene>
<name>A0A6L2L976_TANCI</name>
<dbReference type="SUPFAM" id="SSF54928">
    <property type="entry name" value="RNA-binding domain, RBD"/>
    <property type="match status" value="1"/>
</dbReference>
<evidence type="ECO:0000256" key="1">
    <source>
        <dbReference type="SAM" id="MobiDB-lite"/>
    </source>
</evidence>
<feature type="compositionally biased region" description="Basic and acidic residues" evidence="1">
    <location>
        <begin position="234"/>
        <end position="247"/>
    </location>
</feature>
<comment type="caution">
    <text evidence="4">The sequence shown here is derived from an EMBL/GenBank/DDBJ whole genome shotgun (WGS) entry which is preliminary data.</text>
</comment>
<feature type="domain" description="Reverse transcriptase zinc-binding" evidence="3">
    <location>
        <begin position="840"/>
        <end position="922"/>
    </location>
</feature>
<keyword evidence="4" id="KW-0808">Transferase</keyword>
<dbReference type="PANTHER" id="PTHR33116:SF79">
    <property type="entry name" value="REVERSE TRANSCRIPTASE DOMAIN, ZINC FINGER, CCHC-TYPE-RELATED"/>
    <property type="match status" value="1"/>
</dbReference>